<dbReference type="Pfam" id="PF02518">
    <property type="entry name" value="HATPase_c"/>
    <property type="match status" value="1"/>
</dbReference>
<dbReference type="PROSITE" id="PS50110">
    <property type="entry name" value="RESPONSE_REGULATORY"/>
    <property type="match status" value="1"/>
</dbReference>
<dbReference type="PANTHER" id="PTHR43047:SF72">
    <property type="entry name" value="OSMOSENSING HISTIDINE PROTEIN KINASE SLN1"/>
    <property type="match status" value="1"/>
</dbReference>
<dbReference type="PANTHER" id="PTHR43047">
    <property type="entry name" value="TWO-COMPONENT HISTIDINE PROTEIN KINASE"/>
    <property type="match status" value="1"/>
</dbReference>
<dbReference type="EC" id="2.7.13.3" evidence="2"/>
<dbReference type="AlphaFoldDB" id="A0AAE3P0A0"/>
<dbReference type="GO" id="GO:0006355">
    <property type="term" value="P:regulation of DNA-templated transcription"/>
    <property type="evidence" value="ECO:0007669"/>
    <property type="project" value="InterPro"/>
</dbReference>
<feature type="domain" description="PAS" evidence="9">
    <location>
        <begin position="32"/>
        <end position="102"/>
    </location>
</feature>
<accession>A0AAE3P0A0</accession>
<dbReference type="SUPFAM" id="SSF55781">
    <property type="entry name" value="GAF domain-like"/>
    <property type="match status" value="1"/>
</dbReference>
<dbReference type="InterPro" id="IPR000700">
    <property type="entry name" value="PAS-assoc_C"/>
</dbReference>
<evidence type="ECO:0000256" key="5">
    <source>
        <dbReference type="ARBA" id="ARBA00022777"/>
    </source>
</evidence>
<dbReference type="CDD" id="cd00130">
    <property type="entry name" value="PAS"/>
    <property type="match status" value="5"/>
</dbReference>
<dbReference type="Pfam" id="PF13185">
    <property type="entry name" value="GAF_2"/>
    <property type="match status" value="1"/>
</dbReference>
<dbReference type="PRINTS" id="PR00344">
    <property type="entry name" value="BCTRLSENSOR"/>
</dbReference>
<protein>
    <recommendedName>
        <fullName evidence="2">histidine kinase</fullName>
        <ecNumber evidence="2">2.7.13.3</ecNumber>
    </recommendedName>
</protein>
<dbReference type="Pfam" id="PF00072">
    <property type="entry name" value="Response_reg"/>
    <property type="match status" value="1"/>
</dbReference>
<evidence type="ECO:0000313" key="11">
    <source>
        <dbReference type="EMBL" id="MDF1612029.1"/>
    </source>
</evidence>
<dbReference type="InterPro" id="IPR000014">
    <property type="entry name" value="PAS"/>
</dbReference>
<feature type="domain" description="Histidine kinase" evidence="7">
    <location>
        <begin position="839"/>
        <end position="1059"/>
    </location>
</feature>
<dbReference type="SUPFAM" id="SSF47384">
    <property type="entry name" value="Homodimeric domain of signal transducing histidine kinase"/>
    <property type="match status" value="1"/>
</dbReference>
<evidence type="ECO:0000256" key="4">
    <source>
        <dbReference type="ARBA" id="ARBA00022679"/>
    </source>
</evidence>
<dbReference type="GO" id="GO:0009927">
    <property type="term" value="F:histidine phosphotransfer kinase activity"/>
    <property type="evidence" value="ECO:0007669"/>
    <property type="project" value="TreeGrafter"/>
</dbReference>
<dbReference type="InterPro" id="IPR004358">
    <property type="entry name" value="Sig_transdc_His_kin-like_C"/>
</dbReference>
<dbReference type="Gene3D" id="3.30.565.10">
    <property type="entry name" value="Histidine kinase-like ATPase, C-terminal domain"/>
    <property type="match status" value="1"/>
</dbReference>
<evidence type="ECO:0000313" key="12">
    <source>
        <dbReference type="Proteomes" id="UP001221302"/>
    </source>
</evidence>
<dbReference type="InterPro" id="IPR001610">
    <property type="entry name" value="PAC"/>
</dbReference>
<dbReference type="CDD" id="cd00082">
    <property type="entry name" value="HisKA"/>
    <property type="match status" value="1"/>
</dbReference>
<feature type="domain" description="Response regulatory" evidence="8">
    <location>
        <begin position="1089"/>
        <end position="1208"/>
    </location>
</feature>
<dbReference type="InterPro" id="IPR029016">
    <property type="entry name" value="GAF-like_dom_sf"/>
</dbReference>
<dbReference type="Pfam" id="PF00512">
    <property type="entry name" value="HisKA"/>
    <property type="match status" value="1"/>
</dbReference>
<dbReference type="Gene3D" id="3.30.450.20">
    <property type="entry name" value="PAS domain"/>
    <property type="match status" value="5"/>
</dbReference>
<dbReference type="PROSITE" id="PS50109">
    <property type="entry name" value="HIS_KIN"/>
    <property type="match status" value="1"/>
</dbReference>
<evidence type="ECO:0000259" key="9">
    <source>
        <dbReference type="PROSITE" id="PS50112"/>
    </source>
</evidence>
<dbReference type="InterPro" id="IPR036890">
    <property type="entry name" value="HATPase_C_sf"/>
</dbReference>
<dbReference type="GO" id="GO:0005886">
    <property type="term" value="C:plasma membrane"/>
    <property type="evidence" value="ECO:0007669"/>
    <property type="project" value="TreeGrafter"/>
</dbReference>
<feature type="domain" description="PAC" evidence="10">
    <location>
        <begin position="105"/>
        <end position="155"/>
    </location>
</feature>
<keyword evidence="4" id="KW-0808">Transferase</keyword>
<dbReference type="InterPro" id="IPR036097">
    <property type="entry name" value="HisK_dim/P_sf"/>
</dbReference>
<dbReference type="InterPro" id="IPR001789">
    <property type="entry name" value="Sig_transdc_resp-reg_receiver"/>
</dbReference>
<dbReference type="SMART" id="SM00091">
    <property type="entry name" value="PAS"/>
    <property type="match status" value="5"/>
</dbReference>
<dbReference type="EMBL" id="JARGDL010000009">
    <property type="protein sequence ID" value="MDF1612029.1"/>
    <property type="molecule type" value="Genomic_DNA"/>
</dbReference>
<feature type="domain" description="PAC" evidence="10">
    <location>
        <begin position="233"/>
        <end position="289"/>
    </location>
</feature>
<evidence type="ECO:0000259" key="8">
    <source>
        <dbReference type="PROSITE" id="PS50110"/>
    </source>
</evidence>
<feature type="modified residue" description="4-aspartylphosphate" evidence="6">
    <location>
        <position position="1139"/>
    </location>
</feature>
<dbReference type="InterPro" id="IPR035965">
    <property type="entry name" value="PAS-like_dom_sf"/>
</dbReference>
<evidence type="ECO:0000259" key="7">
    <source>
        <dbReference type="PROSITE" id="PS50109"/>
    </source>
</evidence>
<dbReference type="Gene3D" id="3.30.450.40">
    <property type="match status" value="1"/>
</dbReference>
<dbReference type="Gene3D" id="1.10.287.130">
    <property type="match status" value="1"/>
</dbReference>
<dbReference type="SMART" id="SM00065">
    <property type="entry name" value="GAF"/>
    <property type="match status" value="1"/>
</dbReference>
<evidence type="ECO:0000256" key="3">
    <source>
        <dbReference type="ARBA" id="ARBA00022553"/>
    </source>
</evidence>
<dbReference type="RefSeq" id="WP_321535797.1">
    <property type="nucleotide sequence ID" value="NZ_JARGDL010000009.1"/>
</dbReference>
<gene>
    <name evidence="11" type="ORF">P0M35_07690</name>
</gene>
<feature type="domain" description="PAS" evidence="9">
    <location>
        <begin position="290"/>
        <end position="332"/>
    </location>
</feature>
<dbReference type="CDD" id="cd17546">
    <property type="entry name" value="REC_hyHK_CKI1_RcsC-like"/>
    <property type="match status" value="1"/>
</dbReference>
<dbReference type="InterPro" id="IPR003594">
    <property type="entry name" value="HATPase_dom"/>
</dbReference>
<reference evidence="11" key="1">
    <citation type="submission" date="2023-03" db="EMBL/GenBank/DDBJ databases">
        <title>Stygiobacter electus gen. nov., sp. nov., facultatively anaerobic thermotolerant bacterium of the class Ignavibacteria from a well of Yessentuki mineral water deposit.</title>
        <authorList>
            <person name="Podosokorskaya O.A."/>
            <person name="Elcheninov A.G."/>
            <person name="Petrova N.F."/>
            <person name="Zavarzina D.G."/>
            <person name="Kublanov I.V."/>
            <person name="Merkel A.Y."/>
        </authorList>
    </citation>
    <scope>NUCLEOTIDE SEQUENCE</scope>
    <source>
        <strain evidence="11">09-Me</strain>
    </source>
</reference>
<dbReference type="SUPFAM" id="SSF55874">
    <property type="entry name" value="ATPase domain of HSP90 chaperone/DNA topoisomerase II/histidine kinase"/>
    <property type="match status" value="1"/>
</dbReference>
<keyword evidence="5" id="KW-0418">Kinase</keyword>
<dbReference type="Gene3D" id="3.40.50.2300">
    <property type="match status" value="1"/>
</dbReference>
<dbReference type="Pfam" id="PF00989">
    <property type="entry name" value="PAS"/>
    <property type="match status" value="2"/>
</dbReference>
<evidence type="ECO:0000256" key="2">
    <source>
        <dbReference type="ARBA" id="ARBA00012438"/>
    </source>
</evidence>
<comment type="caution">
    <text evidence="11">The sequence shown here is derived from an EMBL/GenBank/DDBJ whole genome shotgun (WGS) entry which is preliminary data.</text>
</comment>
<dbReference type="PROSITE" id="PS50112">
    <property type="entry name" value="PAS"/>
    <property type="match status" value="5"/>
</dbReference>
<dbReference type="InterPro" id="IPR011006">
    <property type="entry name" value="CheY-like_superfamily"/>
</dbReference>
<keyword evidence="12" id="KW-1185">Reference proteome</keyword>
<dbReference type="Proteomes" id="UP001221302">
    <property type="component" value="Unassembled WGS sequence"/>
</dbReference>
<name>A0AAE3P0A0_9BACT</name>
<dbReference type="Pfam" id="PF13426">
    <property type="entry name" value="PAS_9"/>
    <property type="match status" value="3"/>
</dbReference>
<dbReference type="InterPro" id="IPR013767">
    <property type="entry name" value="PAS_fold"/>
</dbReference>
<keyword evidence="3 6" id="KW-0597">Phosphoprotein</keyword>
<feature type="domain" description="PAC" evidence="10">
    <location>
        <begin position="646"/>
        <end position="698"/>
    </location>
</feature>
<evidence type="ECO:0000259" key="10">
    <source>
        <dbReference type="PROSITE" id="PS50113"/>
    </source>
</evidence>
<dbReference type="SUPFAM" id="SSF52172">
    <property type="entry name" value="CheY-like"/>
    <property type="match status" value="1"/>
</dbReference>
<evidence type="ECO:0000256" key="1">
    <source>
        <dbReference type="ARBA" id="ARBA00000085"/>
    </source>
</evidence>
<organism evidence="11 12">
    <name type="scientific">Stygiobacter electus</name>
    <dbReference type="NCBI Taxonomy" id="3032292"/>
    <lineage>
        <taxon>Bacteria</taxon>
        <taxon>Pseudomonadati</taxon>
        <taxon>Ignavibacteriota</taxon>
        <taxon>Ignavibacteria</taxon>
        <taxon>Ignavibacteriales</taxon>
        <taxon>Melioribacteraceae</taxon>
        <taxon>Stygiobacter</taxon>
    </lineage>
</organism>
<feature type="domain" description="PAS" evidence="9">
    <location>
        <begin position="156"/>
        <end position="226"/>
    </location>
</feature>
<evidence type="ECO:0000256" key="6">
    <source>
        <dbReference type="PROSITE-ProRule" id="PRU00169"/>
    </source>
</evidence>
<dbReference type="InterPro" id="IPR003018">
    <property type="entry name" value="GAF"/>
</dbReference>
<dbReference type="InterPro" id="IPR003661">
    <property type="entry name" value="HisK_dim/P_dom"/>
</dbReference>
<dbReference type="SMART" id="SM00387">
    <property type="entry name" value="HATPase_c"/>
    <property type="match status" value="1"/>
</dbReference>
<dbReference type="SMART" id="SM00086">
    <property type="entry name" value="PAC"/>
    <property type="match status" value="5"/>
</dbReference>
<dbReference type="InterPro" id="IPR005467">
    <property type="entry name" value="His_kinase_dom"/>
</dbReference>
<dbReference type="SMART" id="SM00448">
    <property type="entry name" value="REC"/>
    <property type="match status" value="1"/>
</dbReference>
<proteinExistence type="predicted"/>
<feature type="domain" description="PAS" evidence="9">
    <location>
        <begin position="699"/>
        <end position="744"/>
    </location>
</feature>
<dbReference type="SUPFAM" id="SSF55785">
    <property type="entry name" value="PYP-like sensor domain (PAS domain)"/>
    <property type="match status" value="5"/>
</dbReference>
<dbReference type="NCBIfam" id="TIGR00229">
    <property type="entry name" value="sensory_box"/>
    <property type="match status" value="5"/>
</dbReference>
<dbReference type="SMART" id="SM00388">
    <property type="entry name" value="HisKA"/>
    <property type="match status" value="1"/>
</dbReference>
<feature type="domain" description="PAS" evidence="9">
    <location>
        <begin position="573"/>
        <end position="619"/>
    </location>
</feature>
<comment type="catalytic activity">
    <reaction evidence="1">
        <text>ATP + protein L-histidine = ADP + protein N-phospho-L-histidine.</text>
        <dbReference type="EC" id="2.7.13.3"/>
    </reaction>
</comment>
<dbReference type="GO" id="GO:0000155">
    <property type="term" value="F:phosphorelay sensor kinase activity"/>
    <property type="evidence" value="ECO:0007669"/>
    <property type="project" value="InterPro"/>
</dbReference>
<sequence length="1210" mass="139591">MTNNIEESERMRKALLSLIEDQKLATQKLKESEELFRSLAESTSSAIFIYKNEKFVYVNKSTEILTGYTAEELYSMHFWDVVHPDFKEIVKKRGLARLRGEEVSSNYEFKIIKKHGEEAWIDFSASKIIWKGEPAAIGSAFDITERKKGEELLKQSEKQYRLIAENTADTIAVFDMNLQYTYVSPSVKTLLGYSPEEVMKIGLTGILTKESLKKAQELYEQEMAIELSGKGDPNRSFIFSSNGICKDGRIIDLESTVSIIRDTNGNAKEILTVSRDVTEKNKLKKELQEREERMRLIVEGTPNFFFYTQDNNGILTYVSPTVEQITGYKPEEWYNQKHWFATENVLNKNATVITHKHLKGETSKDPIYFELYHKNGNKVLLEIYENPIVKSGKVVGLQGIATDITVKKKREIIQKIQYNIANAVVTSKSLNELFEVVRNELTELIDTKNFFIAFYDEKTDTLKSNIDKDEKDEIPEWPAEKSLTGYVIKTKHSLLLSKEDIISLYQNGIINLIGTLPESWLGVPLVISNKVFGVIAVQDYHNKNAYDEHSVEVLEIIAKQLSIYIEQKRAEEKILKLTIAIEQSPASIIITNTDGIIEYANRKFCEISGYNLEEVIGKNPRFLKSGVHDKSFYKELWDTIESGNIWKRELCNKKKDGSLYWENEIISPVIDENGKITNFVAIKEDITAKKELNDKLIRSEEEFRSIWENSVDAMRLIDEEGIIINVNEAFCKMFDLSKEELIGKPFDVCYTKGNHISKFKERYITNSIPKKLEAQIELYNHKKIWIDVTNSKIEIKDNPPLLLSIFRDITDKKKLIEELITAKEKAEEMNRIKSHFFATMSHELRTPFVGIMGFAELLYDEIENQEHKEMAGRIIQASKRLTNTLNQILNMTKLEFDKQELYITNSDAVQILEDVYLQFEKTAKIKNLELRKKFKLDSFFIDSDEKLVSEILINLVNNAIKYTDKGWVEIYANKKIKNKKEYFVVEVRDSGIGIPKEKQELIWEDFRQASEGTSRKYEGTGLGLSIAKRFAEVLKANLYLKESVPNIGSVFVLEIPIENESVKEKAVIVEDTNEDREFKAEKISFQKKKILYVEDEQMAIDIVKRSLSNNYDIDCVTNVKDTLEKVNDINSNYDLIFMDINLGHSTLDGIQLTAEIRKIDKYKNVPIVALTAYASEDDKNEFLSKGMDYYLSKPFTISDLRKLVNDIFNK</sequence>
<dbReference type="PROSITE" id="PS50113">
    <property type="entry name" value="PAC"/>
    <property type="match status" value="3"/>
</dbReference>